<comment type="subcellular location">
    <subcellularLocation>
        <location evidence="1">Cell membrane</location>
        <topology evidence="1">Multi-pass membrane protein</topology>
    </subcellularLocation>
</comment>
<dbReference type="Proteomes" id="UP000366872">
    <property type="component" value="Unassembled WGS sequence"/>
</dbReference>
<keyword evidence="10" id="KW-1185">Reference proteome</keyword>
<keyword evidence="4 7" id="KW-0812">Transmembrane</keyword>
<dbReference type="InterPro" id="IPR020846">
    <property type="entry name" value="MFS_dom"/>
</dbReference>
<feature type="transmembrane region" description="Helical" evidence="7">
    <location>
        <begin position="340"/>
        <end position="361"/>
    </location>
</feature>
<keyword evidence="3" id="KW-1003">Cell membrane</keyword>
<feature type="transmembrane region" description="Helical" evidence="7">
    <location>
        <begin position="381"/>
        <end position="401"/>
    </location>
</feature>
<dbReference type="Pfam" id="PF03825">
    <property type="entry name" value="Nuc_H_symport"/>
    <property type="match status" value="1"/>
</dbReference>
<evidence type="ECO:0000313" key="9">
    <source>
        <dbReference type="EMBL" id="VGO12389.1"/>
    </source>
</evidence>
<dbReference type="GO" id="GO:0015213">
    <property type="term" value="F:uridine transmembrane transporter activity"/>
    <property type="evidence" value="ECO:0007669"/>
    <property type="project" value="TreeGrafter"/>
</dbReference>
<name>A0A6C2TXS2_PONDE</name>
<organism evidence="9 10">
    <name type="scientific">Pontiella desulfatans</name>
    <dbReference type="NCBI Taxonomy" id="2750659"/>
    <lineage>
        <taxon>Bacteria</taxon>
        <taxon>Pseudomonadati</taxon>
        <taxon>Kiritimatiellota</taxon>
        <taxon>Kiritimatiellia</taxon>
        <taxon>Kiritimatiellales</taxon>
        <taxon>Pontiellaceae</taxon>
        <taxon>Pontiella</taxon>
    </lineage>
</organism>
<evidence type="ECO:0000256" key="3">
    <source>
        <dbReference type="ARBA" id="ARBA00022475"/>
    </source>
</evidence>
<gene>
    <name evidence="9" type="primary">yegT_2</name>
    <name evidence="9" type="ORF">PDESU_00941</name>
</gene>
<protein>
    <submittedName>
        <fullName evidence="9">Nucleoside transporter YegT</fullName>
    </submittedName>
</protein>
<keyword evidence="5 7" id="KW-1133">Transmembrane helix</keyword>
<dbReference type="EMBL" id="CAAHFG010000001">
    <property type="protein sequence ID" value="VGO12389.1"/>
    <property type="molecule type" value="Genomic_DNA"/>
</dbReference>
<evidence type="ECO:0000256" key="1">
    <source>
        <dbReference type="ARBA" id="ARBA00004651"/>
    </source>
</evidence>
<dbReference type="InterPro" id="IPR036259">
    <property type="entry name" value="MFS_trans_sf"/>
</dbReference>
<dbReference type="PANTHER" id="PTHR23522:SF4">
    <property type="entry name" value="NUCLEOSIDE PERMEASE NUPG-RELATED"/>
    <property type="match status" value="1"/>
</dbReference>
<evidence type="ECO:0000256" key="7">
    <source>
        <dbReference type="SAM" id="Phobius"/>
    </source>
</evidence>
<feature type="transmembrane region" description="Helical" evidence="7">
    <location>
        <begin position="255"/>
        <end position="272"/>
    </location>
</feature>
<dbReference type="GO" id="GO:0015212">
    <property type="term" value="F:cytidine transmembrane transporter activity"/>
    <property type="evidence" value="ECO:0007669"/>
    <property type="project" value="TreeGrafter"/>
</dbReference>
<dbReference type="Gene3D" id="1.20.1250.20">
    <property type="entry name" value="MFS general substrate transporter like domains"/>
    <property type="match status" value="2"/>
</dbReference>
<evidence type="ECO:0000256" key="4">
    <source>
        <dbReference type="ARBA" id="ARBA00022692"/>
    </source>
</evidence>
<dbReference type="AlphaFoldDB" id="A0A6C2TXS2"/>
<feature type="transmembrane region" description="Helical" evidence="7">
    <location>
        <begin position="304"/>
        <end position="328"/>
    </location>
</feature>
<feature type="transmembrane region" description="Helical" evidence="7">
    <location>
        <begin position="44"/>
        <end position="64"/>
    </location>
</feature>
<feature type="transmembrane region" description="Helical" evidence="7">
    <location>
        <begin position="76"/>
        <end position="95"/>
    </location>
</feature>
<feature type="transmembrane region" description="Helical" evidence="7">
    <location>
        <begin position="279"/>
        <end position="298"/>
    </location>
</feature>
<proteinExistence type="predicted"/>
<evidence type="ECO:0000256" key="5">
    <source>
        <dbReference type="ARBA" id="ARBA00022989"/>
    </source>
</evidence>
<evidence type="ECO:0000256" key="6">
    <source>
        <dbReference type="ARBA" id="ARBA00023136"/>
    </source>
</evidence>
<keyword evidence="2" id="KW-0813">Transport</keyword>
<dbReference type="PROSITE" id="PS50850">
    <property type="entry name" value="MFS"/>
    <property type="match status" value="1"/>
</dbReference>
<evidence type="ECO:0000259" key="8">
    <source>
        <dbReference type="PROSITE" id="PS50850"/>
    </source>
</evidence>
<feature type="transmembrane region" description="Helical" evidence="7">
    <location>
        <begin position="216"/>
        <end position="235"/>
    </location>
</feature>
<feature type="domain" description="Major facilitator superfamily (MFS) profile" evidence="8">
    <location>
        <begin position="208"/>
        <end position="411"/>
    </location>
</feature>
<dbReference type="CDD" id="cd06177">
    <property type="entry name" value="MFS_NHS"/>
    <property type="match status" value="1"/>
</dbReference>
<feature type="transmembrane region" description="Helical" evidence="7">
    <location>
        <begin position="139"/>
        <end position="159"/>
    </location>
</feature>
<feature type="transmembrane region" description="Helical" evidence="7">
    <location>
        <begin position="12"/>
        <end position="32"/>
    </location>
</feature>
<dbReference type="SUPFAM" id="SSF103473">
    <property type="entry name" value="MFS general substrate transporter"/>
    <property type="match status" value="1"/>
</dbReference>
<sequence>MGADVKHSFIGARLSAMMFLQFFVWGAWFVTVGNYMLKTEMGDAIGWAYSVGPIAAILSPFLLGMVADRFFATERVLGVLHVVGGLVLYCSPMVVDGAASSSLFVTMLFLHTVCYMPTLGLTNTLAFHNITDQEKQFPLIRVFGTLGWIAANFVVSKVFHADETALPLQIAGGAGVLLGLYCLTLPHTPPPAKGQKISVRDLLCLDALSLLKQRSFLVFIVSSTLICIPLAAYYAYAPVFVNTSGLADPAFKMSFGQMSEIFFMLVMPLFFARLGVKKMLLVGMFAWVARYGLFALGAPAGTLWMILAGIALHGVCYDFFFVTGQIYVDKVAPVALRGQAQGLLILVTQGIGMLVGAQVAAKLYARVVQGREVDVLQGWQQYWLIPCIAAAVIMVLFGLLFTNGKEDAEQE</sequence>
<dbReference type="GO" id="GO:0005886">
    <property type="term" value="C:plasma membrane"/>
    <property type="evidence" value="ECO:0007669"/>
    <property type="project" value="UniProtKB-SubCell"/>
</dbReference>
<evidence type="ECO:0000313" key="10">
    <source>
        <dbReference type="Proteomes" id="UP000366872"/>
    </source>
</evidence>
<dbReference type="InterPro" id="IPR004740">
    <property type="entry name" value="Nuc_H_symport"/>
</dbReference>
<feature type="transmembrane region" description="Helical" evidence="7">
    <location>
        <begin position="101"/>
        <end position="127"/>
    </location>
</feature>
<feature type="transmembrane region" description="Helical" evidence="7">
    <location>
        <begin position="165"/>
        <end position="183"/>
    </location>
</feature>
<evidence type="ECO:0000256" key="2">
    <source>
        <dbReference type="ARBA" id="ARBA00022448"/>
    </source>
</evidence>
<accession>A0A6C2TXS2</accession>
<keyword evidence="6 7" id="KW-0472">Membrane</keyword>
<dbReference type="PANTHER" id="PTHR23522">
    <property type="entry name" value="BLL5896 PROTEIN"/>
    <property type="match status" value="1"/>
</dbReference>
<reference evidence="9 10" key="1">
    <citation type="submission" date="2019-04" db="EMBL/GenBank/DDBJ databases">
        <authorList>
            <person name="Van Vliet M D."/>
        </authorList>
    </citation>
    <scope>NUCLEOTIDE SEQUENCE [LARGE SCALE GENOMIC DNA]</scope>
    <source>
        <strain evidence="9 10">F1</strain>
    </source>
</reference>